<organism evidence="10 11">
    <name type="scientific">Acidithiobacillus ferrivorans</name>
    <dbReference type="NCBI Taxonomy" id="160808"/>
    <lineage>
        <taxon>Bacteria</taxon>
        <taxon>Pseudomonadati</taxon>
        <taxon>Pseudomonadota</taxon>
        <taxon>Acidithiobacillia</taxon>
        <taxon>Acidithiobacillales</taxon>
        <taxon>Acidithiobacillaceae</taxon>
        <taxon>Acidithiobacillus</taxon>
    </lineage>
</organism>
<evidence type="ECO:0000256" key="4">
    <source>
        <dbReference type="ARBA" id="ARBA00022723"/>
    </source>
</evidence>
<dbReference type="GO" id="GO:0004521">
    <property type="term" value="F:RNA endonuclease activity"/>
    <property type="evidence" value="ECO:0007669"/>
    <property type="project" value="InterPro"/>
</dbReference>
<accession>A0A1B9C044</accession>
<comment type="subunit">
    <text evidence="9">Homodimer, forms a heterotetramer with a Cas1 homodimer.</text>
</comment>
<evidence type="ECO:0000256" key="1">
    <source>
        <dbReference type="ARBA" id="ARBA00001946"/>
    </source>
</evidence>
<dbReference type="SUPFAM" id="SSF143430">
    <property type="entry name" value="TTP0101/SSO1404-like"/>
    <property type="match status" value="1"/>
</dbReference>
<evidence type="ECO:0000313" key="10">
    <source>
        <dbReference type="EMBL" id="OCB03345.1"/>
    </source>
</evidence>
<keyword evidence="8 9" id="KW-0051">Antiviral defense</keyword>
<evidence type="ECO:0000256" key="8">
    <source>
        <dbReference type="ARBA" id="ARBA00023118"/>
    </source>
</evidence>
<dbReference type="GO" id="GO:0016787">
    <property type="term" value="F:hydrolase activity"/>
    <property type="evidence" value="ECO:0007669"/>
    <property type="project" value="UniProtKB-KW"/>
</dbReference>
<keyword evidence="6 9" id="KW-0378">Hydrolase</keyword>
<dbReference type="Pfam" id="PF09827">
    <property type="entry name" value="CRISPR_Cas2"/>
    <property type="match status" value="1"/>
</dbReference>
<feature type="binding site" evidence="9">
    <location>
        <position position="11"/>
    </location>
    <ligand>
        <name>Mg(2+)</name>
        <dbReference type="ChEBI" id="CHEBI:18420"/>
        <note>catalytic</note>
    </ligand>
</feature>
<evidence type="ECO:0000313" key="11">
    <source>
        <dbReference type="Proteomes" id="UP000093129"/>
    </source>
</evidence>
<dbReference type="InterPro" id="IPR019199">
    <property type="entry name" value="Virulence_VapD/CRISPR_Cas2"/>
</dbReference>
<evidence type="ECO:0000256" key="7">
    <source>
        <dbReference type="ARBA" id="ARBA00022842"/>
    </source>
</evidence>
<comment type="similarity">
    <text evidence="2 9">Belongs to the CRISPR-associated endoribonuclease Cas2 protein family.</text>
</comment>
<dbReference type="Gene3D" id="3.30.70.240">
    <property type="match status" value="1"/>
</dbReference>
<dbReference type="PANTHER" id="PTHR34405:SF3">
    <property type="entry name" value="CRISPR-ASSOCIATED ENDORIBONUCLEASE CAS2 3"/>
    <property type="match status" value="1"/>
</dbReference>
<dbReference type="GO" id="GO:0051607">
    <property type="term" value="P:defense response to virus"/>
    <property type="evidence" value="ECO:0007669"/>
    <property type="project" value="UniProtKB-UniRule"/>
</dbReference>
<evidence type="ECO:0000256" key="2">
    <source>
        <dbReference type="ARBA" id="ARBA00009959"/>
    </source>
</evidence>
<proteinExistence type="inferred from homology"/>
<keyword evidence="4 9" id="KW-0479">Metal-binding</keyword>
<evidence type="ECO:0000256" key="5">
    <source>
        <dbReference type="ARBA" id="ARBA00022759"/>
    </source>
</evidence>
<dbReference type="PANTHER" id="PTHR34405">
    <property type="entry name" value="CRISPR-ASSOCIATED ENDORIBONUCLEASE CAS2"/>
    <property type="match status" value="1"/>
</dbReference>
<keyword evidence="7 9" id="KW-0460">Magnesium</keyword>
<evidence type="ECO:0000256" key="3">
    <source>
        <dbReference type="ARBA" id="ARBA00022722"/>
    </source>
</evidence>
<gene>
    <name evidence="9" type="primary">cas2</name>
    <name evidence="10" type="ORF">BBC27_08320</name>
</gene>
<dbReference type="NCBIfam" id="TIGR01573">
    <property type="entry name" value="cas2"/>
    <property type="match status" value="1"/>
</dbReference>
<reference evidence="10 11" key="1">
    <citation type="submission" date="2016-07" db="EMBL/GenBank/DDBJ databases">
        <title>Draft genome of a psychrotolerant acidophile Acidithiobacillus ferrivorans strain YL15.</title>
        <authorList>
            <person name="Peng T."/>
            <person name="Ma L."/>
            <person name="Nan M."/>
            <person name="An N."/>
            <person name="Wang M."/>
            <person name="Qiu G."/>
            <person name="Zeng W."/>
        </authorList>
    </citation>
    <scope>NUCLEOTIDE SEQUENCE [LARGE SCALE GENOMIC DNA]</scope>
    <source>
        <strain evidence="10 11">YL15</strain>
    </source>
</reference>
<evidence type="ECO:0000256" key="9">
    <source>
        <dbReference type="HAMAP-Rule" id="MF_01471"/>
    </source>
</evidence>
<dbReference type="Proteomes" id="UP000093129">
    <property type="component" value="Unassembled WGS sequence"/>
</dbReference>
<dbReference type="EC" id="3.1.-.-" evidence="9"/>
<comment type="cofactor">
    <cofactor evidence="1 9">
        <name>Mg(2+)</name>
        <dbReference type="ChEBI" id="CHEBI:18420"/>
    </cofactor>
</comment>
<keyword evidence="5 9" id="KW-0255">Endonuclease</keyword>
<sequence>MTRDLFLVSYDIRRPSRLRQALNVIKNYASGGQKSAYECFLSAPEKNDLFEKMQAIVMPEDDWMCLTLDPRATVITLGKARPPEDPEFYYFS</sequence>
<dbReference type="CDD" id="cd09725">
    <property type="entry name" value="Cas2_I_II_III"/>
    <property type="match status" value="1"/>
</dbReference>
<comment type="caution">
    <text evidence="10">The sequence shown here is derived from an EMBL/GenBank/DDBJ whole genome shotgun (WGS) entry which is preliminary data.</text>
</comment>
<dbReference type="InterPro" id="IPR021127">
    <property type="entry name" value="CRISPR_associated_Cas2"/>
</dbReference>
<dbReference type="EMBL" id="MASQ01000070">
    <property type="protein sequence ID" value="OCB03345.1"/>
    <property type="molecule type" value="Genomic_DNA"/>
</dbReference>
<dbReference type="GO" id="GO:0046872">
    <property type="term" value="F:metal ion binding"/>
    <property type="evidence" value="ECO:0007669"/>
    <property type="project" value="UniProtKB-UniRule"/>
</dbReference>
<dbReference type="HAMAP" id="MF_01471">
    <property type="entry name" value="Cas2"/>
    <property type="match status" value="1"/>
</dbReference>
<comment type="function">
    <text evidence="9">CRISPR (clustered regularly interspaced short palindromic repeat), is an adaptive immune system that provides protection against mobile genetic elements (viruses, transposable elements and conjugative plasmids). CRISPR clusters contain sequences complementary to antecedent mobile elements and target invading nucleic acids. CRISPR clusters are transcribed and processed into CRISPR RNA (crRNA). Functions as a ssRNA-specific endoribonuclease. Involved in the integration of spacer DNA into the CRISPR cassette.</text>
</comment>
<dbReference type="GO" id="GO:0043571">
    <property type="term" value="P:maintenance of CRISPR repeat elements"/>
    <property type="evidence" value="ECO:0007669"/>
    <property type="project" value="UniProtKB-UniRule"/>
</dbReference>
<evidence type="ECO:0000256" key="6">
    <source>
        <dbReference type="ARBA" id="ARBA00022801"/>
    </source>
</evidence>
<name>A0A1B9C044_9PROT</name>
<dbReference type="RefSeq" id="WP_065412935.1">
    <property type="nucleotide sequence ID" value="NZ_MASQ01000070.1"/>
</dbReference>
<protein>
    <recommendedName>
        <fullName evidence="9">CRISPR-associated endoribonuclease Cas2</fullName>
        <ecNumber evidence="9">3.1.-.-</ecNumber>
    </recommendedName>
</protein>
<dbReference type="AlphaFoldDB" id="A0A1B9C044"/>
<keyword evidence="3 9" id="KW-0540">Nuclease</keyword>